<dbReference type="KEGG" id="bacg:D2962_04675"/>
<dbReference type="PANTHER" id="PTHR30483">
    <property type="entry name" value="LEUCINE-SPECIFIC-BINDING PROTEIN"/>
    <property type="match status" value="1"/>
</dbReference>
<organism evidence="7 8">
    <name type="scientific">Biomaibacter acetigenes</name>
    <dbReference type="NCBI Taxonomy" id="2316383"/>
    <lineage>
        <taxon>Bacteria</taxon>
        <taxon>Bacillati</taxon>
        <taxon>Bacillota</taxon>
        <taxon>Clostridia</taxon>
        <taxon>Thermosediminibacterales</taxon>
        <taxon>Tepidanaerobacteraceae</taxon>
        <taxon>Biomaibacter</taxon>
    </lineage>
</organism>
<evidence type="ECO:0000256" key="4">
    <source>
        <dbReference type="ARBA" id="ARBA00022970"/>
    </source>
</evidence>
<dbReference type="InterPro" id="IPR000709">
    <property type="entry name" value="Leu_Ile_Val-bd"/>
</dbReference>
<keyword evidence="3" id="KW-0732">Signal</keyword>
<gene>
    <name evidence="7" type="ORF">D2962_04675</name>
</gene>
<sequence length="405" mass="44522">MRKFWGIFLVLVLVVSMVAVGCGQKQEPAKEEQKAQEAPKEEAKQETTGDVVKVGWIGSLTGDQAVWGQCEFNTVKMLVEEINAQGGLLGKKLEAIGYDTRGDAMEAVNAVRRLTSQDKVVAIIGPNASGQAIPISTVLEEMKVPDIATVATNPKVTVVDGKTKPFNFRVCFIDPYQGAVAAGYAVDVLKFKKAAVLYDVADDYSQGLTEFFIKTFTEKGGEIVAKEAFKSGDTDFRPQLSKIKTANPDIIFMPYFFKEVALSANQARELGIKAVLMGGDGWPSEVLLEMARDAVNGSYFVNHVDFDDPAVQDFKNRYMKKYDRKVELNGYLAHDAFLMFVDAVKRANSFDPVAIRDALETTNIQGITGNIKIGKDTHNPEGKEAAIIKIVDGKYVFQQKYSPSK</sequence>
<keyword evidence="2" id="KW-0813">Transport</keyword>
<dbReference type="PROSITE" id="PS51257">
    <property type="entry name" value="PROKAR_LIPOPROTEIN"/>
    <property type="match status" value="1"/>
</dbReference>
<feature type="region of interest" description="Disordered" evidence="5">
    <location>
        <begin position="26"/>
        <end position="47"/>
    </location>
</feature>
<dbReference type="RefSeq" id="WP_122014290.1">
    <property type="nucleotide sequence ID" value="NZ_CP033169.1"/>
</dbReference>
<evidence type="ECO:0000259" key="6">
    <source>
        <dbReference type="Pfam" id="PF13458"/>
    </source>
</evidence>
<dbReference type="Proteomes" id="UP000280960">
    <property type="component" value="Chromosome"/>
</dbReference>
<keyword evidence="8" id="KW-1185">Reference proteome</keyword>
<dbReference type="InterPro" id="IPR051010">
    <property type="entry name" value="BCAA_transport"/>
</dbReference>
<comment type="similarity">
    <text evidence="1">Belongs to the leucine-binding protein family.</text>
</comment>
<accession>A0A3G2R3B6</accession>
<evidence type="ECO:0000313" key="8">
    <source>
        <dbReference type="Proteomes" id="UP000280960"/>
    </source>
</evidence>
<dbReference type="PANTHER" id="PTHR30483:SF6">
    <property type="entry name" value="PERIPLASMIC BINDING PROTEIN OF ABC TRANSPORTER FOR NATURAL AMINO ACIDS"/>
    <property type="match status" value="1"/>
</dbReference>
<dbReference type="CDD" id="cd06347">
    <property type="entry name" value="PBP1_ABC_LivK_ligand_binding-like"/>
    <property type="match status" value="1"/>
</dbReference>
<proteinExistence type="inferred from homology"/>
<dbReference type="GO" id="GO:0006865">
    <property type="term" value="P:amino acid transport"/>
    <property type="evidence" value="ECO:0007669"/>
    <property type="project" value="UniProtKB-KW"/>
</dbReference>
<dbReference type="SUPFAM" id="SSF53822">
    <property type="entry name" value="Periplasmic binding protein-like I"/>
    <property type="match status" value="1"/>
</dbReference>
<dbReference type="AlphaFoldDB" id="A0A3G2R3B6"/>
<protein>
    <submittedName>
        <fullName evidence="7">ABC transporter substrate-binding protein</fullName>
    </submittedName>
</protein>
<dbReference type="Pfam" id="PF13458">
    <property type="entry name" value="Peripla_BP_6"/>
    <property type="match status" value="1"/>
</dbReference>
<feature type="domain" description="Leucine-binding protein" evidence="6">
    <location>
        <begin position="52"/>
        <end position="387"/>
    </location>
</feature>
<evidence type="ECO:0000313" key="7">
    <source>
        <dbReference type="EMBL" id="AYO29994.1"/>
    </source>
</evidence>
<dbReference type="PRINTS" id="PR00337">
    <property type="entry name" value="LEUILEVALBP"/>
</dbReference>
<evidence type="ECO:0000256" key="3">
    <source>
        <dbReference type="ARBA" id="ARBA00022729"/>
    </source>
</evidence>
<dbReference type="EMBL" id="CP033169">
    <property type="protein sequence ID" value="AYO29994.1"/>
    <property type="molecule type" value="Genomic_DNA"/>
</dbReference>
<dbReference type="Gene3D" id="3.40.50.2300">
    <property type="match status" value="2"/>
</dbReference>
<feature type="compositionally biased region" description="Basic and acidic residues" evidence="5">
    <location>
        <begin position="27"/>
        <end position="47"/>
    </location>
</feature>
<reference evidence="7 8" key="1">
    <citation type="submission" date="2018-10" db="EMBL/GenBank/DDBJ databases">
        <authorList>
            <person name="Zhang X."/>
        </authorList>
    </citation>
    <scope>NUCLEOTIDE SEQUENCE [LARGE SCALE GENOMIC DNA]</scope>
    <source>
        <strain evidence="7 8">SK-G1</strain>
    </source>
</reference>
<evidence type="ECO:0000256" key="5">
    <source>
        <dbReference type="SAM" id="MobiDB-lite"/>
    </source>
</evidence>
<evidence type="ECO:0000256" key="2">
    <source>
        <dbReference type="ARBA" id="ARBA00022448"/>
    </source>
</evidence>
<name>A0A3G2R3B6_9FIRM</name>
<dbReference type="InterPro" id="IPR028082">
    <property type="entry name" value="Peripla_BP_I"/>
</dbReference>
<dbReference type="InterPro" id="IPR028081">
    <property type="entry name" value="Leu-bd"/>
</dbReference>
<evidence type="ECO:0000256" key="1">
    <source>
        <dbReference type="ARBA" id="ARBA00010062"/>
    </source>
</evidence>
<keyword evidence="4" id="KW-0029">Amino-acid transport</keyword>